<keyword evidence="4" id="KW-0067">ATP-binding</keyword>
<keyword evidence="1" id="KW-0808">Transferase</keyword>
<dbReference type="Pfam" id="PF04263">
    <property type="entry name" value="TPK_catalytic"/>
    <property type="match status" value="1"/>
</dbReference>
<keyword evidence="2" id="KW-0547">Nucleotide-binding</keyword>
<dbReference type="InterPro" id="IPR007373">
    <property type="entry name" value="Thiamin_PyroPKinase_B1-bd"/>
</dbReference>
<dbReference type="GO" id="GO:0006772">
    <property type="term" value="P:thiamine metabolic process"/>
    <property type="evidence" value="ECO:0007669"/>
    <property type="project" value="InterPro"/>
</dbReference>
<dbReference type="PANTHER" id="PTHR13622">
    <property type="entry name" value="THIAMIN PYROPHOSPHOKINASE"/>
    <property type="match status" value="1"/>
</dbReference>
<dbReference type="GO" id="GO:0009229">
    <property type="term" value="P:thiamine diphosphate biosynthetic process"/>
    <property type="evidence" value="ECO:0007669"/>
    <property type="project" value="InterPro"/>
</dbReference>
<accession>A0A7S1FXS3</accession>
<evidence type="ECO:0000259" key="5">
    <source>
        <dbReference type="SMART" id="SM00983"/>
    </source>
</evidence>
<sequence>MPYLSFRFGWCNLFPSNRIAVTFLLCFFLLCDRKVAFLVSIVRFPPPSTLSLFSKRSPLPCIFSPSIMPLSMSDLYHAQMESPISKKGISEGGNGATMPNKLHSTSFLCDPDPKSIAYISAVIILNSPINVYNDDNKNPLLDALIKSATPGYVFCADGGGNRLYNYSRKSQRPSEQIVPDLIIGDLDSLEKEVRLHYEGKKTQSGGLCAVVHNPDQDSNDLEKALSALYQKITTFFNANGIVVNRPQTRVSIYGAFGGRFDQEASSINSLYRFTRLFPQVGETSGNEDSDSFDVIHLFDDKNVATLLIPGVVNVVQLNEICEDGCCGLLPIGGPCTVTTSGLKWDLDGTLPLAFGGLVSSSNQVLIRRHQDDSSGEGGVVKVVTDSPLVLTMSLRSDFFLKNKKN</sequence>
<name>A0A7S1FXS3_9STRA</name>
<dbReference type="PANTHER" id="PTHR13622:SF8">
    <property type="entry name" value="THIAMIN PYROPHOSPHOKINASE 1"/>
    <property type="match status" value="1"/>
</dbReference>
<dbReference type="NCBIfam" id="TIGR01378">
    <property type="entry name" value="thi_PPkinase"/>
    <property type="match status" value="1"/>
</dbReference>
<protein>
    <recommendedName>
        <fullName evidence="5">Thiamin pyrophosphokinase thiamin-binding domain-containing protein</fullName>
    </recommendedName>
</protein>
<dbReference type="GO" id="GO:0004788">
    <property type="term" value="F:thiamine diphosphokinase activity"/>
    <property type="evidence" value="ECO:0007669"/>
    <property type="project" value="InterPro"/>
</dbReference>
<dbReference type="AlphaFoldDB" id="A0A7S1FXS3"/>
<evidence type="ECO:0000256" key="2">
    <source>
        <dbReference type="ARBA" id="ARBA00022741"/>
    </source>
</evidence>
<dbReference type="InterPro" id="IPR007371">
    <property type="entry name" value="TPK_catalytic"/>
</dbReference>
<evidence type="ECO:0000256" key="1">
    <source>
        <dbReference type="ARBA" id="ARBA00022679"/>
    </source>
</evidence>
<dbReference type="SUPFAM" id="SSF63999">
    <property type="entry name" value="Thiamin pyrophosphokinase, catalytic domain"/>
    <property type="match status" value="1"/>
</dbReference>
<dbReference type="InterPro" id="IPR036371">
    <property type="entry name" value="TPK_B1-bd_sf"/>
</dbReference>
<dbReference type="Gene3D" id="2.60.120.320">
    <property type="entry name" value="Thiamin pyrophosphokinase, thiamin-binding domain"/>
    <property type="match status" value="1"/>
</dbReference>
<evidence type="ECO:0000256" key="4">
    <source>
        <dbReference type="ARBA" id="ARBA00022840"/>
    </source>
</evidence>
<proteinExistence type="predicted"/>
<evidence type="ECO:0000313" key="6">
    <source>
        <dbReference type="EMBL" id="CAD8894332.1"/>
    </source>
</evidence>
<dbReference type="CDD" id="cd07995">
    <property type="entry name" value="TPK"/>
    <property type="match status" value="1"/>
</dbReference>
<organism evidence="6">
    <name type="scientific">Corethron hystrix</name>
    <dbReference type="NCBI Taxonomy" id="216773"/>
    <lineage>
        <taxon>Eukaryota</taxon>
        <taxon>Sar</taxon>
        <taxon>Stramenopiles</taxon>
        <taxon>Ochrophyta</taxon>
        <taxon>Bacillariophyta</taxon>
        <taxon>Coscinodiscophyceae</taxon>
        <taxon>Corethrophycidae</taxon>
        <taxon>Corethrales</taxon>
        <taxon>Corethraceae</taxon>
        <taxon>Corethron</taxon>
    </lineage>
</organism>
<dbReference type="Gene3D" id="3.40.50.10240">
    <property type="entry name" value="Thiamin pyrophosphokinase, catalytic domain"/>
    <property type="match status" value="1"/>
</dbReference>
<gene>
    <name evidence="6" type="ORF">CHYS00102_LOCUS21545</name>
</gene>
<keyword evidence="3" id="KW-0418">Kinase</keyword>
<dbReference type="GO" id="GO:0005524">
    <property type="term" value="F:ATP binding"/>
    <property type="evidence" value="ECO:0007669"/>
    <property type="project" value="UniProtKB-KW"/>
</dbReference>
<dbReference type="EMBL" id="HBFR01029608">
    <property type="protein sequence ID" value="CAD8894332.1"/>
    <property type="molecule type" value="Transcribed_RNA"/>
</dbReference>
<evidence type="ECO:0000256" key="3">
    <source>
        <dbReference type="ARBA" id="ARBA00022777"/>
    </source>
</evidence>
<feature type="domain" description="Thiamin pyrophosphokinase thiamin-binding" evidence="5">
    <location>
        <begin position="310"/>
        <end position="388"/>
    </location>
</feature>
<dbReference type="InterPro" id="IPR006282">
    <property type="entry name" value="Thi_PPkinase"/>
</dbReference>
<dbReference type="GO" id="GO:0016301">
    <property type="term" value="F:kinase activity"/>
    <property type="evidence" value="ECO:0007669"/>
    <property type="project" value="UniProtKB-KW"/>
</dbReference>
<dbReference type="FunFam" id="2.60.120.320:FF:000001">
    <property type="entry name" value="Thiamine pyrophosphokinase"/>
    <property type="match status" value="1"/>
</dbReference>
<dbReference type="InterPro" id="IPR036759">
    <property type="entry name" value="TPK_catalytic_sf"/>
</dbReference>
<reference evidence="6" key="1">
    <citation type="submission" date="2021-01" db="EMBL/GenBank/DDBJ databases">
        <authorList>
            <person name="Corre E."/>
            <person name="Pelletier E."/>
            <person name="Niang G."/>
            <person name="Scheremetjew M."/>
            <person name="Finn R."/>
            <person name="Kale V."/>
            <person name="Holt S."/>
            <person name="Cochrane G."/>
            <person name="Meng A."/>
            <person name="Brown T."/>
            <person name="Cohen L."/>
        </authorList>
    </citation>
    <scope>NUCLEOTIDE SEQUENCE</scope>
    <source>
        <strain evidence="6">308</strain>
    </source>
</reference>
<dbReference type="SUPFAM" id="SSF63862">
    <property type="entry name" value="Thiamin pyrophosphokinase, substrate-binding domain"/>
    <property type="match status" value="1"/>
</dbReference>
<dbReference type="SMART" id="SM00983">
    <property type="entry name" value="TPK_B1_binding"/>
    <property type="match status" value="1"/>
</dbReference>
<dbReference type="GO" id="GO:0030975">
    <property type="term" value="F:thiamine binding"/>
    <property type="evidence" value="ECO:0007669"/>
    <property type="project" value="InterPro"/>
</dbReference>
<dbReference type="Pfam" id="PF04265">
    <property type="entry name" value="TPK_B1_binding"/>
    <property type="match status" value="1"/>
</dbReference>